<dbReference type="GO" id="GO:0019305">
    <property type="term" value="P:dTDP-rhamnose biosynthetic process"/>
    <property type="evidence" value="ECO:0007669"/>
    <property type="project" value="TreeGrafter"/>
</dbReference>
<dbReference type="EMBL" id="AEEC02000001">
    <property type="protein sequence ID" value="EOA06842.1"/>
    <property type="molecule type" value="Genomic_DNA"/>
</dbReference>
<dbReference type="Gene3D" id="3.40.50.720">
    <property type="entry name" value="NAD(P)-binding Rossmann-like Domain"/>
    <property type="match status" value="1"/>
</dbReference>
<evidence type="ECO:0000313" key="9">
    <source>
        <dbReference type="Proteomes" id="UP000006772"/>
    </source>
</evidence>
<dbReference type="AlphaFoldDB" id="A0AAI9IIJ7"/>
<gene>
    <name evidence="8" type="ORF">HFRIS_000980</name>
</gene>
<proteinExistence type="inferred from homology"/>
<comment type="pathway">
    <text evidence="1 6">Carbohydrate biosynthesis; dTDP-L-rhamnose biosynthesis.</text>
</comment>
<dbReference type="InterPro" id="IPR029903">
    <property type="entry name" value="RmlD-like-bd"/>
</dbReference>
<organism evidence="8 9">
    <name type="scientific">Herbaspirillum frisingense GSF30</name>
    <dbReference type="NCBI Taxonomy" id="864073"/>
    <lineage>
        <taxon>Bacteria</taxon>
        <taxon>Pseudomonadati</taxon>
        <taxon>Pseudomonadota</taxon>
        <taxon>Betaproteobacteria</taxon>
        <taxon>Burkholderiales</taxon>
        <taxon>Oxalobacteraceae</taxon>
        <taxon>Herbaspirillum</taxon>
    </lineage>
</organism>
<evidence type="ECO:0000256" key="6">
    <source>
        <dbReference type="RuleBase" id="RU364082"/>
    </source>
</evidence>
<evidence type="ECO:0000256" key="3">
    <source>
        <dbReference type="ARBA" id="ARBA00012929"/>
    </source>
</evidence>
<evidence type="ECO:0000256" key="1">
    <source>
        <dbReference type="ARBA" id="ARBA00004781"/>
    </source>
</evidence>
<comment type="caution">
    <text evidence="8">The sequence shown here is derived from an EMBL/GenBank/DDBJ whole genome shotgun (WGS) entry which is preliminary data.</text>
</comment>
<dbReference type="GO" id="GO:0005829">
    <property type="term" value="C:cytosol"/>
    <property type="evidence" value="ECO:0007669"/>
    <property type="project" value="TreeGrafter"/>
</dbReference>
<dbReference type="InterPro" id="IPR036291">
    <property type="entry name" value="NAD(P)-bd_dom_sf"/>
</dbReference>
<evidence type="ECO:0000313" key="8">
    <source>
        <dbReference type="EMBL" id="EOA06842.1"/>
    </source>
</evidence>
<dbReference type="Pfam" id="PF04321">
    <property type="entry name" value="RmlD_sub_bind"/>
    <property type="match status" value="1"/>
</dbReference>
<comment type="catalytic activity">
    <reaction evidence="5 6">
        <text>dTDP-beta-L-rhamnose + NADP(+) = dTDP-4-dehydro-beta-L-rhamnose + NADPH + H(+)</text>
        <dbReference type="Rhea" id="RHEA:21796"/>
        <dbReference type="ChEBI" id="CHEBI:15378"/>
        <dbReference type="ChEBI" id="CHEBI:57510"/>
        <dbReference type="ChEBI" id="CHEBI:57783"/>
        <dbReference type="ChEBI" id="CHEBI:58349"/>
        <dbReference type="ChEBI" id="CHEBI:62830"/>
        <dbReference type="EC" id="1.1.1.133"/>
    </reaction>
</comment>
<name>A0AAI9IIJ7_9BURK</name>
<keyword evidence="6" id="KW-0521">NADP</keyword>
<dbReference type="EC" id="1.1.1.133" evidence="3 6"/>
<comment type="similarity">
    <text evidence="2 6">Belongs to the dTDP-4-dehydrorhamnose reductase family.</text>
</comment>
<evidence type="ECO:0000256" key="2">
    <source>
        <dbReference type="ARBA" id="ARBA00010944"/>
    </source>
</evidence>
<evidence type="ECO:0000259" key="7">
    <source>
        <dbReference type="Pfam" id="PF04321"/>
    </source>
</evidence>
<dbReference type="GO" id="GO:0008831">
    <property type="term" value="F:dTDP-4-dehydrorhamnose reductase activity"/>
    <property type="evidence" value="ECO:0007669"/>
    <property type="project" value="UniProtKB-EC"/>
</dbReference>
<comment type="function">
    <text evidence="6">Catalyzes the reduction of dTDP-6-deoxy-L-lyxo-4-hexulose to yield dTDP-L-rhamnose.</text>
</comment>
<dbReference type="PANTHER" id="PTHR10491:SF4">
    <property type="entry name" value="METHIONINE ADENOSYLTRANSFERASE 2 SUBUNIT BETA"/>
    <property type="match status" value="1"/>
</dbReference>
<dbReference type="RefSeq" id="WP_006461324.1">
    <property type="nucleotide sequence ID" value="NZ_AEEC02000001.1"/>
</dbReference>
<dbReference type="Gene3D" id="3.90.25.10">
    <property type="entry name" value="UDP-galactose 4-epimerase, domain 1"/>
    <property type="match status" value="1"/>
</dbReference>
<keyword evidence="6" id="KW-0560">Oxidoreductase</keyword>
<dbReference type="CDD" id="cd05254">
    <property type="entry name" value="dTDP_HR_like_SDR_e"/>
    <property type="match status" value="1"/>
</dbReference>
<accession>A0AAI9IIJ7</accession>
<dbReference type="InterPro" id="IPR005913">
    <property type="entry name" value="dTDP_dehydrorham_reduct"/>
</dbReference>
<dbReference type="PANTHER" id="PTHR10491">
    <property type="entry name" value="DTDP-4-DEHYDRORHAMNOSE REDUCTASE"/>
    <property type="match status" value="1"/>
</dbReference>
<dbReference type="Proteomes" id="UP000006772">
    <property type="component" value="Unassembled WGS sequence"/>
</dbReference>
<comment type="cofactor">
    <cofactor evidence="6">
        <name>Mg(2+)</name>
        <dbReference type="ChEBI" id="CHEBI:18420"/>
    </cofactor>
    <text evidence="6">Binds 1 Mg(2+) ion per monomer.</text>
</comment>
<protein>
    <recommendedName>
        <fullName evidence="4 6">dTDP-4-dehydrorhamnose reductase</fullName>
        <ecNumber evidence="3 6">1.1.1.133</ecNumber>
    </recommendedName>
</protein>
<evidence type="ECO:0000256" key="5">
    <source>
        <dbReference type="ARBA" id="ARBA00048200"/>
    </source>
</evidence>
<dbReference type="NCBIfam" id="TIGR01214">
    <property type="entry name" value="rmlD"/>
    <property type="match status" value="1"/>
</dbReference>
<reference evidence="8 9" key="1">
    <citation type="journal article" date="2013" name="Front. Microbiol.">
        <title>The genome of the endophytic bacterium H. frisingense GSF30(T) identifies diverse strategies in the Herbaspirillum genus to interact with plants.</title>
        <authorList>
            <person name="Straub D."/>
            <person name="Rothballer M."/>
            <person name="Hartmann A."/>
            <person name="Ludewig U."/>
        </authorList>
    </citation>
    <scope>NUCLEOTIDE SEQUENCE [LARGE SCALE GENOMIC DNA]</scope>
    <source>
        <strain evidence="8 9">GSF30</strain>
    </source>
</reference>
<sequence>MKRLRILLTGASGQVGQALAQRLHGEELFTPTRSELNLEDSAAVLRYVDRTRPDLIINPAAYTAVDKAESEPAVAIAINAVAPRVLARAARHHGIGLIHFSTDYVFDGMQSEPYREDDLTAPLNIYGRSKRDGEIAVLEECDAAWILRTSWVYSAHGRNFLNTILQLAQQRRQLNIVADQWGAPTWARTIADVVARMLGDDGRMALHARMQHTRGVYHLSSRGATNWQQYACRIVEAMPAMGLQAQLSPAEVAPISSAAYPTPAQRPSNSRLCTDKLTRVFGITLPDWDQALDECLREMKQEMGQD</sequence>
<feature type="domain" description="RmlD-like substrate binding" evidence="7">
    <location>
        <begin position="5"/>
        <end position="299"/>
    </location>
</feature>
<evidence type="ECO:0000256" key="4">
    <source>
        <dbReference type="ARBA" id="ARBA00017099"/>
    </source>
</evidence>
<dbReference type="SUPFAM" id="SSF51735">
    <property type="entry name" value="NAD(P)-binding Rossmann-fold domains"/>
    <property type="match status" value="1"/>
</dbReference>